<evidence type="ECO:0000313" key="3">
    <source>
        <dbReference type="Proteomes" id="UP000031443"/>
    </source>
</evidence>
<protein>
    <submittedName>
        <fullName evidence="2">Uncharacterized protein</fullName>
    </submittedName>
</protein>
<keyword evidence="3" id="KW-1185">Reference proteome</keyword>
<feature type="region of interest" description="Disordered" evidence="1">
    <location>
        <begin position="166"/>
        <end position="189"/>
    </location>
</feature>
<sequence>MTKWRRQEVPSAPPPRPRAPAPVRCAIRVPSYPSPGGAQRPQRKRRRTPRQPAYQKSFSPLARGQAILRKHRTAEKNQLHRPAPGPLLPYAAQSAYRATRPPAGRNGPSANGAARPGSPPTKKAFPRSPEDKQSYANIALPKKTTSATRVAAQIALKPLRLPLQGTAVLNEESHPTSLMIDQDSDFDED</sequence>
<name>M7BDA1_CHEMY</name>
<dbReference type="Proteomes" id="UP000031443">
    <property type="component" value="Unassembled WGS sequence"/>
</dbReference>
<feature type="compositionally biased region" description="Low complexity" evidence="1">
    <location>
        <begin position="21"/>
        <end position="30"/>
    </location>
</feature>
<dbReference type="AlphaFoldDB" id="M7BDA1"/>
<feature type="compositionally biased region" description="Pro residues" evidence="1">
    <location>
        <begin position="11"/>
        <end position="20"/>
    </location>
</feature>
<accession>M7BDA1</accession>
<gene>
    <name evidence="2" type="ORF">UY3_12754</name>
</gene>
<dbReference type="EMBL" id="KB551792">
    <property type="protein sequence ID" value="EMP30123.1"/>
    <property type="molecule type" value="Genomic_DNA"/>
</dbReference>
<organism evidence="2 3">
    <name type="scientific">Chelonia mydas</name>
    <name type="common">Green sea-turtle</name>
    <name type="synonym">Chelonia agassizi</name>
    <dbReference type="NCBI Taxonomy" id="8469"/>
    <lineage>
        <taxon>Eukaryota</taxon>
        <taxon>Metazoa</taxon>
        <taxon>Chordata</taxon>
        <taxon>Craniata</taxon>
        <taxon>Vertebrata</taxon>
        <taxon>Euteleostomi</taxon>
        <taxon>Archelosauria</taxon>
        <taxon>Testudinata</taxon>
        <taxon>Testudines</taxon>
        <taxon>Cryptodira</taxon>
        <taxon>Durocryptodira</taxon>
        <taxon>Americhelydia</taxon>
        <taxon>Chelonioidea</taxon>
        <taxon>Cheloniidae</taxon>
        <taxon>Chelonia</taxon>
    </lineage>
</organism>
<proteinExistence type="predicted"/>
<evidence type="ECO:0000256" key="1">
    <source>
        <dbReference type="SAM" id="MobiDB-lite"/>
    </source>
</evidence>
<reference evidence="3" key="1">
    <citation type="journal article" date="2013" name="Nat. Genet.">
        <title>The draft genomes of soft-shell turtle and green sea turtle yield insights into the development and evolution of the turtle-specific body plan.</title>
        <authorList>
            <person name="Wang Z."/>
            <person name="Pascual-Anaya J."/>
            <person name="Zadissa A."/>
            <person name="Li W."/>
            <person name="Niimura Y."/>
            <person name="Huang Z."/>
            <person name="Li C."/>
            <person name="White S."/>
            <person name="Xiong Z."/>
            <person name="Fang D."/>
            <person name="Wang B."/>
            <person name="Ming Y."/>
            <person name="Chen Y."/>
            <person name="Zheng Y."/>
            <person name="Kuraku S."/>
            <person name="Pignatelli M."/>
            <person name="Herrero J."/>
            <person name="Beal K."/>
            <person name="Nozawa M."/>
            <person name="Li Q."/>
            <person name="Wang J."/>
            <person name="Zhang H."/>
            <person name="Yu L."/>
            <person name="Shigenobu S."/>
            <person name="Wang J."/>
            <person name="Liu J."/>
            <person name="Flicek P."/>
            <person name="Searle S."/>
            <person name="Wang J."/>
            <person name="Kuratani S."/>
            <person name="Yin Y."/>
            <person name="Aken B."/>
            <person name="Zhang G."/>
            <person name="Irie N."/>
        </authorList>
    </citation>
    <scope>NUCLEOTIDE SEQUENCE [LARGE SCALE GENOMIC DNA]</scope>
</reference>
<feature type="region of interest" description="Disordered" evidence="1">
    <location>
        <begin position="1"/>
        <end position="146"/>
    </location>
</feature>
<evidence type="ECO:0000313" key="2">
    <source>
        <dbReference type="EMBL" id="EMP30123.1"/>
    </source>
</evidence>